<evidence type="ECO:0000256" key="1">
    <source>
        <dbReference type="SAM" id="Phobius"/>
    </source>
</evidence>
<protein>
    <submittedName>
        <fullName evidence="2">Uncharacterized protein</fullName>
    </submittedName>
</protein>
<accession>A0ABS5V4Z9</accession>
<sequence length="111" mass="12595">MSKLRIFQLLLAGLSILGWTLAVWALVIFDKARPDVAVGYFLSKGAAVRLFWDPALTLRLEQVIWWVCGISLVSLLFNIYVANHSRMGYWFNIPLLLLSSLTAGLYISFFI</sequence>
<feature type="transmembrane region" description="Helical" evidence="1">
    <location>
        <begin position="64"/>
        <end position="82"/>
    </location>
</feature>
<evidence type="ECO:0000313" key="3">
    <source>
        <dbReference type="Proteomes" id="UP001195903"/>
    </source>
</evidence>
<feature type="transmembrane region" description="Helical" evidence="1">
    <location>
        <begin position="6"/>
        <end position="29"/>
    </location>
</feature>
<reference evidence="2 3" key="1">
    <citation type="submission" date="2021-05" db="EMBL/GenBank/DDBJ databases">
        <title>Shewanella sp. JM162201.</title>
        <authorList>
            <person name="Xu S."/>
            <person name="Li A."/>
        </authorList>
    </citation>
    <scope>NUCLEOTIDE SEQUENCE [LARGE SCALE GENOMIC DNA]</scope>
    <source>
        <strain evidence="2 3">JM162201</strain>
    </source>
</reference>
<keyword evidence="3" id="KW-1185">Reference proteome</keyword>
<dbReference type="RefSeq" id="WP_214507730.1">
    <property type="nucleotide sequence ID" value="NZ_JAHEPS010000005.1"/>
</dbReference>
<name>A0ABS5V4Z9_9GAMM</name>
<comment type="caution">
    <text evidence="2">The sequence shown here is derived from an EMBL/GenBank/DDBJ whole genome shotgun (WGS) entry which is preliminary data.</text>
</comment>
<dbReference type="Proteomes" id="UP001195903">
    <property type="component" value="Unassembled WGS sequence"/>
</dbReference>
<keyword evidence="1" id="KW-0812">Transmembrane</keyword>
<keyword evidence="1" id="KW-1133">Transmembrane helix</keyword>
<proteinExistence type="predicted"/>
<dbReference type="EMBL" id="JAHEPS010000005">
    <property type="protein sequence ID" value="MBT1445533.1"/>
    <property type="molecule type" value="Genomic_DNA"/>
</dbReference>
<keyword evidence="1" id="KW-0472">Membrane</keyword>
<feature type="transmembrane region" description="Helical" evidence="1">
    <location>
        <begin position="89"/>
        <end position="109"/>
    </location>
</feature>
<gene>
    <name evidence="2" type="ORF">KJI95_13505</name>
</gene>
<evidence type="ECO:0000313" key="2">
    <source>
        <dbReference type="EMBL" id="MBT1445533.1"/>
    </source>
</evidence>
<organism evidence="2 3">
    <name type="scientific">Shewanella jiangmenensis</name>
    <dbReference type="NCBI Taxonomy" id="2837387"/>
    <lineage>
        <taxon>Bacteria</taxon>
        <taxon>Pseudomonadati</taxon>
        <taxon>Pseudomonadota</taxon>
        <taxon>Gammaproteobacteria</taxon>
        <taxon>Alteromonadales</taxon>
        <taxon>Shewanellaceae</taxon>
        <taxon>Shewanella</taxon>
    </lineage>
</organism>